<keyword evidence="10" id="KW-1185">Reference proteome</keyword>
<dbReference type="InterPro" id="IPR002105">
    <property type="entry name" value="Dockerin_1_rpt"/>
</dbReference>
<evidence type="ECO:0000256" key="1">
    <source>
        <dbReference type="ARBA" id="ARBA00007072"/>
    </source>
</evidence>
<evidence type="ECO:0000256" key="4">
    <source>
        <dbReference type="ARBA" id="ARBA00023295"/>
    </source>
</evidence>
<dbReference type="InterPro" id="IPR001701">
    <property type="entry name" value="Glyco_hydro_9"/>
</dbReference>
<dbReference type="InterPro" id="IPR006311">
    <property type="entry name" value="TAT_signal"/>
</dbReference>
<dbReference type="InterPro" id="IPR018247">
    <property type="entry name" value="EF_Hand_1_Ca_BS"/>
</dbReference>
<keyword evidence="5" id="KW-0624">Polysaccharide degradation</keyword>
<dbReference type="Pfam" id="PF00404">
    <property type="entry name" value="Dockerin_1"/>
    <property type="match status" value="1"/>
</dbReference>
<keyword evidence="3" id="KW-0119">Carbohydrate metabolism</keyword>
<dbReference type="InterPro" id="IPR004197">
    <property type="entry name" value="Cellulase_Ig-like"/>
</dbReference>
<evidence type="ECO:0000259" key="8">
    <source>
        <dbReference type="Pfam" id="PF02927"/>
    </source>
</evidence>
<proteinExistence type="inferred from homology"/>
<comment type="similarity">
    <text evidence="1">Belongs to the glycosyl hydrolase 9 (cellulase E) family.</text>
</comment>
<dbReference type="Pfam" id="PF02927">
    <property type="entry name" value="CelD_N"/>
    <property type="match status" value="1"/>
</dbReference>
<dbReference type="SUPFAM" id="SSF81296">
    <property type="entry name" value="E set domains"/>
    <property type="match status" value="1"/>
</dbReference>
<feature type="compositionally biased region" description="Acidic residues" evidence="6">
    <location>
        <begin position="640"/>
        <end position="650"/>
    </location>
</feature>
<reference evidence="9 10" key="1">
    <citation type="submission" date="2018-04" db="EMBL/GenBank/DDBJ databases">
        <title>Halococcoides cellulosivorans gen. nov., sp. nov., an extremely halophilic cellulose-utilizing haloarchaeon from hypersaline lakes.</title>
        <authorList>
            <person name="Sorokin D.Y."/>
            <person name="Toshchakov S.V."/>
            <person name="Samarov N.I."/>
            <person name="Korzhenkov A."/>
            <person name="Kublanov I.V."/>
        </authorList>
    </citation>
    <scope>NUCLEOTIDE SEQUENCE [LARGE SCALE GENOMIC DNA]</scope>
    <source>
        <strain evidence="9 10">HArcel1</strain>
    </source>
</reference>
<dbReference type="GeneID" id="36512303"/>
<dbReference type="Gene3D" id="2.60.40.10">
    <property type="entry name" value="Immunoglobulins"/>
    <property type="match status" value="1"/>
</dbReference>
<dbReference type="CDD" id="cd02850">
    <property type="entry name" value="E_set_Cellulase_N"/>
    <property type="match status" value="1"/>
</dbReference>
<dbReference type="GO" id="GO:0008810">
    <property type="term" value="F:cellulase activity"/>
    <property type="evidence" value="ECO:0007669"/>
    <property type="project" value="InterPro"/>
</dbReference>
<feature type="region of interest" description="Disordered" evidence="6">
    <location>
        <begin position="635"/>
        <end position="671"/>
    </location>
</feature>
<dbReference type="Pfam" id="PF00759">
    <property type="entry name" value="Glyco_hydro_9"/>
    <property type="match status" value="1"/>
</dbReference>
<accession>A0A2R4X158</accession>
<dbReference type="GO" id="GO:0000272">
    <property type="term" value="P:polysaccharide catabolic process"/>
    <property type="evidence" value="ECO:0007669"/>
    <property type="project" value="UniProtKB-KW"/>
</dbReference>
<dbReference type="SUPFAM" id="SSF63446">
    <property type="entry name" value="Type I dockerin domain"/>
    <property type="match status" value="1"/>
</dbReference>
<dbReference type="InterPro" id="IPR012341">
    <property type="entry name" value="6hp_glycosidase-like_sf"/>
</dbReference>
<protein>
    <submittedName>
        <fullName evidence="9">Uncharacterized protein</fullName>
    </submittedName>
</protein>
<feature type="domain" description="Cellulase Ig-like" evidence="8">
    <location>
        <begin position="40"/>
        <end position="131"/>
    </location>
</feature>
<evidence type="ECO:0000259" key="7">
    <source>
        <dbReference type="Pfam" id="PF00759"/>
    </source>
</evidence>
<dbReference type="Proteomes" id="UP000244727">
    <property type="component" value="Chromosome"/>
</dbReference>
<keyword evidence="4" id="KW-0326">Glycosidase</keyword>
<keyword evidence="2" id="KW-0378">Hydrolase</keyword>
<evidence type="ECO:0000256" key="3">
    <source>
        <dbReference type="ARBA" id="ARBA00023277"/>
    </source>
</evidence>
<dbReference type="Gene3D" id="1.50.10.10">
    <property type="match status" value="1"/>
</dbReference>
<gene>
    <name evidence="9" type="ORF">HARCEL1_07310</name>
</gene>
<dbReference type="PROSITE" id="PS00018">
    <property type="entry name" value="EF_HAND_1"/>
    <property type="match status" value="1"/>
</dbReference>
<dbReference type="KEGG" id="harc:HARCEL1_07310"/>
<evidence type="ECO:0000256" key="5">
    <source>
        <dbReference type="ARBA" id="ARBA00023326"/>
    </source>
</evidence>
<dbReference type="InterPro" id="IPR008928">
    <property type="entry name" value="6-hairpin_glycosidase_sf"/>
</dbReference>
<feature type="domain" description="Glycoside hydrolase family 9" evidence="7">
    <location>
        <begin position="144"/>
        <end position="627"/>
    </location>
</feature>
<dbReference type="PANTHER" id="PTHR22298">
    <property type="entry name" value="ENDO-1,4-BETA-GLUCANASE"/>
    <property type="match status" value="1"/>
</dbReference>
<dbReference type="InterPro" id="IPR013783">
    <property type="entry name" value="Ig-like_fold"/>
</dbReference>
<evidence type="ECO:0000313" key="10">
    <source>
        <dbReference type="Proteomes" id="UP000244727"/>
    </source>
</evidence>
<dbReference type="InterPro" id="IPR036439">
    <property type="entry name" value="Dockerin_dom_sf"/>
</dbReference>
<organism evidence="9 10">
    <name type="scientific">Halococcoides cellulosivorans</name>
    <dbReference type="NCBI Taxonomy" id="1679096"/>
    <lineage>
        <taxon>Archaea</taxon>
        <taxon>Methanobacteriati</taxon>
        <taxon>Methanobacteriota</taxon>
        <taxon>Stenosarchaea group</taxon>
        <taxon>Halobacteria</taxon>
        <taxon>Halobacteriales</taxon>
        <taxon>Haloarculaceae</taxon>
        <taxon>Halococcoides</taxon>
    </lineage>
</organism>
<sequence>MVDMQPQNRRTVLKSVGGLTAAGVLGTSAGTALAAPSWDESKAIRVNQVGYATDMQKVAIVSSGQADLASVSSFEVVDVETGDAVESGTLSDAVEDTFYEGVESSGHSVKYADFTGLTTSGTYKVVAGSYESHEFEVGSAKEVYGRVLSDVGRVYTLKRANADITDPVTGLDIGPGHMQDQEAVIPEPATSDFLVDDSPGDTIDVTGGWYDAGDYGKYVITTGITAAQLMLAYERNPDAFGVGDFAIPDSIDDPHAGDMPDVLAEAAWGLRFLAKMQRSDGALYFKVAADDWSPEVPPEEDTDLTRKVYGLSSAGTAQGVGAFAVAARVFEGVDDQLASDMLDAAKAGAEWLQNNPDVVWEKSVNQDGGSGGYTRNETDTGDRYWAYAELLRTTGDSTYADAIGNLPDYETYNGSVSLPAETATQPVDWPDAVSLGQYAYGMYGIENNVSDSAVTAARTALQKQFWIQQRYNPNNTQVDYNDAYTTGLYDYYWGCVKSGVSRAVQGRWGFDTSTVNYVGPDADGAEWIMSPLHHALGRSATGYSYVTDWGSTSTQAPHDRMIQSTETLIPGMLVGGPHNNVAGIEGDCTEEEAGLDTPNALSYVDQHCSFATNEWAINYSAPLFGALAEVDGITAVPPEADPEPTPDEPDWPTNPAATDPDGDGKYEDVNGNGKVDFPDVNTLFQNTDTASQQGNLEFYDFNGDGGVDLDDVLALFELI</sequence>
<dbReference type="SUPFAM" id="SSF48208">
    <property type="entry name" value="Six-hairpin glycosidases"/>
    <property type="match status" value="1"/>
</dbReference>
<evidence type="ECO:0000313" key="9">
    <source>
        <dbReference type="EMBL" id="AWB27528.1"/>
    </source>
</evidence>
<evidence type="ECO:0000256" key="2">
    <source>
        <dbReference type="ARBA" id="ARBA00022801"/>
    </source>
</evidence>
<dbReference type="PROSITE" id="PS51318">
    <property type="entry name" value="TAT"/>
    <property type="match status" value="1"/>
</dbReference>
<dbReference type="InterPro" id="IPR014756">
    <property type="entry name" value="Ig_E-set"/>
</dbReference>
<name>A0A2R4X158_9EURY</name>
<dbReference type="EMBL" id="CP028858">
    <property type="protein sequence ID" value="AWB27528.1"/>
    <property type="molecule type" value="Genomic_DNA"/>
</dbReference>
<dbReference type="Gene3D" id="1.10.1330.10">
    <property type="entry name" value="Dockerin domain"/>
    <property type="match status" value="1"/>
</dbReference>
<dbReference type="RefSeq" id="WP_108381897.1">
    <property type="nucleotide sequence ID" value="NZ_CP028858.1"/>
</dbReference>
<evidence type="ECO:0000256" key="6">
    <source>
        <dbReference type="SAM" id="MobiDB-lite"/>
    </source>
</evidence>
<dbReference type="AlphaFoldDB" id="A0A2R4X158"/>